<feature type="transmembrane region" description="Helical" evidence="13">
    <location>
        <begin position="130"/>
        <end position="154"/>
    </location>
</feature>
<feature type="transmembrane region" description="Helical" evidence="13">
    <location>
        <begin position="409"/>
        <end position="427"/>
    </location>
</feature>
<feature type="transmembrane region" description="Helical" evidence="13">
    <location>
        <begin position="186"/>
        <end position="209"/>
    </location>
</feature>
<keyword evidence="9 13" id="KW-1133">Transmembrane helix</keyword>
<evidence type="ECO:0000256" key="4">
    <source>
        <dbReference type="ARBA" id="ARBA00020268"/>
    </source>
</evidence>
<comment type="subcellular location">
    <subcellularLocation>
        <location evidence="2">Cell membrane</location>
        <topology evidence="2">Multi-pass membrane protein</topology>
    </subcellularLocation>
</comment>
<dbReference type="EMBL" id="AAVL02000037">
    <property type="protein sequence ID" value="EDM50460.1"/>
    <property type="molecule type" value="Genomic_DNA"/>
</dbReference>
<reference evidence="14 15" key="1">
    <citation type="submission" date="2007-03" db="EMBL/GenBank/DDBJ databases">
        <authorList>
            <person name="Fulton L."/>
            <person name="Clifton S."/>
            <person name="Fulton B."/>
            <person name="Xu J."/>
            <person name="Minx P."/>
            <person name="Pepin K.H."/>
            <person name="Johnson M."/>
            <person name="Thiruvilangam P."/>
            <person name="Bhonagiri V."/>
            <person name="Nash W.E."/>
            <person name="Mardis E.R."/>
            <person name="Wilson R.K."/>
        </authorList>
    </citation>
    <scope>NUCLEOTIDE SEQUENCE [LARGE SCALE GENOMIC DNA]</scope>
    <source>
        <strain evidence="14 15">ATCC 27560</strain>
    </source>
</reference>
<evidence type="ECO:0000256" key="5">
    <source>
        <dbReference type="ARBA" id="ARBA00022448"/>
    </source>
</evidence>
<evidence type="ECO:0000256" key="8">
    <source>
        <dbReference type="ARBA" id="ARBA00022692"/>
    </source>
</evidence>
<evidence type="ECO:0000256" key="6">
    <source>
        <dbReference type="ARBA" id="ARBA00022449"/>
    </source>
</evidence>
<feature type="transmembrane region" description="Helical" evidence="13">
    <location>
        <begin position="312"/>
        <end position="338"/>
    </location>
</feature>
<keyword evidence="6" id="KW-0050">Antiport</keyword>
<keyword evidence="5" id="KW-0813">Transport</keyword>
<gene>
    <name evidence="14" type="ORF">EUBVEN_02412</name>
</gene>
<evidence type="ECO:0000313" key="15">
    <source>
        <dbReference type="Proteomes" id="UP000006000"/>
    </source>
</evidence>
<feature type="transmembrane region" description="Helical" evidence="13">
    <location>
        <begin position="161"/>
        <end position="180"/>
    </location>
</feature>
<evidence type="ECO:0000256" key="13">
    <source>
        <dbReference type="SAM" id="Phobius"/>
    </source>
</evidence>
<feature type="transmembrane region" description="Helical" evidence="13">
    <location>
        <begin position="378"/>
        <end position="397"/>
    </location>
</feature>
<evidence type="ECO:0000256" key="7">
    <source>
        <dbReference type="ARBA" id="ARBA00022475"/>
    </source>
</evidence>
<dbReference type="GO" id="GO:0042910">
    <property type="term" value="F:xenobiotic transmembrane transporter activity"/>
    <property type="evidence" value="ECO:0007669"/>
    <property type="project" value="InterPro"/>
</dbReference>
<dbReference type="AlphaFoldDB" id="A5Z9L6"/>
<evidence type="ECO:0000313" key="14">
    <source>
        <dbReference type="EMBL" id="EDM50460.1"/>
    </source>
</evidence>
<proteinExistence type="inferred from homology"/>
<keyword evidence="10" id="KW-0406">Ion transport</keyword>
<dbReference type="CDD" id="cd13138">
    <property type="entry name" value="MATE_yoeA_like"/>
    <property type="match status" value="1"/>
</dbReference>
<comment type="similarity">
    <text evidence="3">Belongs to the multi antimicrobial extrusion (MATE) (TC 2.A.66.1) family.</text>
</comment>
<name>A5Z9L6_9FIRM</name>
<keyword evidence="8 13" id="KW-0812">Transmembrane</keyword>
<dbReference type="eggNOG" id="COG0534">
    <property type="taxonomic scope" value="Bacteria"/>
</dbReference>
<reference evidence="14 15" key="2">
    <citation type="submission" date="2007-04" db="EMBL/GenBank/DDBJ databases">
        <title>Draft genome sequence of Eubacterium ventriosum (ATCC 27560).</title>
        <authorList>
            <person name="Sudarsanam P."/>
            <person name="Ley R."/>
            <person name="Guruge J."/>
            <person name="Turnbaugh P.J."/>
            <person name="Mahowald M."/>
            <person name="Liep D."/>
            <person name="Gordon J."/>
        </authorList>
    </citation>
    <scope>NUCLEOTIDE SEQUENCE [LARGE SCALE GENOMIC DNA]</scope>
    <source>
        <strain evidence="14 15">ATCC 27560</strain>
    </source>
</reference>
<dbReference type="OrthoDB" id="9776324at2"/>
<protein>
    <recommendedName>
        <fullName evidence="4">Probable multidrug resistance protein NorM</fullName>
    </recommendedName>
    <alternativeName>
        <fullName evidence="12">Multidrug-efflux transporter</fullName>
    </alternativeName>
</protein>
<evidence type="ECO:0000256" key="10">
    <source>
        <dbReference type="ARBA" id="ARBA00023065"/>
    </source>
</evidence>
<dbReference type="PANTHER" id="PTHR43298">
    <property type="entry name" value="MULTIDRUG RESISTANCE PROTEIN NORM-RELATED"/>
    <property type="match status" value="1"/>
</dbReference>
<dbReference type="PANTHER" id="PTHR43298:SF2">
    <property type="entry name" value="FMN_FAD EXPORTER YEEO-RELATED"/>
    <property type="match status" value="1"/>
</dbReference>
<evidence type="ECO:0000256" key="12">
    <source>
        <dbReference type="ARBA" id="ARBA00031636"/>
    </source>
</evidence>
<organism evidence="14 15">
    <name type="scientific">Eubacterium ventriosum ATCC 27560</name>
    <dbReference type="NCBI Taxonomy" id="411463"/>
    <lineage>
        <taxon>Bacteria</taxon>
        <taxon>Bacillati</taxon>
        <taxon>Bacillota</taxon>
        <taxon>Clostridia</taxon>
        <taxon>Eubacteriales</taxon>
        <taxon>Eubacteriaceae</taxon>
        <taxon>Eubacterium</taxon>
    </lineage>
</organism>
<dbReference type="InterPro" id="IPR048279">
    <property type="entry name" value="MdtK-like"/>
</dbReference>
<feature type="transmembrane region" description="Helical" evidence="13">
    <location>
        <begin position="344"/>
        <end position="366"/>
    </location>
</feature>
<dbReference type="HOGENOM" id="CLU_012893_5_0_9"/>
<comment type="function">
    <text evidence="1">Multidrug efflux pump.</text>
</comment>
<comment type="caution">
    <text evidence="14">The sequence shown here is derived from an EMBL/GenBank/DDBJ whole genome shotgun (WGS) entry which is preliminary data.</text>
</comment>
<evidence type="ECO:0000256" key="9">
    <source>
        <dbReference type="ARBA" id="ARBA00022989"/>
    </source>
</evidence>
<dbReference type="Proteomes" id="UP000006000">
    <property type="component" value="Unassembled WGS sequence"/>
</dbReference>
<evidence type="ECO:0000256" key="3">
    <source>
        <dbReference type="ARBA" id="ARBA00010199"/>
    </source>
</evidence>
<dbReference type="InterPro" id="IPR002528">
    <property type="entry name" value="MATE_fam"/>
</dbReference>
<evidence type="ECO:0000256" key="2">
    <source>
        <dbReference type="ARBA" id="ARBA00004651"/>
    </source>
</evidence>
<dbReference type="STRING" id="411463.EUBVEN_02412"/>
<keyword evidence="7" id="KW-1003">Cell membrane</keyword>
<sequence>MTKGNPMQLLIQFSLPLLVGNIFQQLYNMVDSIIVGNFVGANALGAIGTTNSLNFFFFSLVAGLSVGIGIIVAQYFGFGDEEKVKDAIGNSIWIITVCSVIMAIIGFVTARPVLVLLDTDPVILNDAVAYLKVVSIGIVCVGFYNGVSGILRALGDSKTPLIFLIVASVLNVILDLIFVLSFGWGVVGAGVATAFSQLISALACIIYAYKSNTYFKLKKKNIKLNGNIIKKSCKLGIPVALQNSLIAFSLIVLQKVVNGYGATFTTAFTVVSRIETLVQQPFMSLGAAVSTYTGQNIGAGLKDRVRKGFNSATLVSSIFALAVGVVFWIFAPSIASIFGKDADVIRIGANGLRITCCFYIFLGLIYTTRNVLNGAGDAMFSLFTGIVECIGRVGFAYPMTLIPFMGKYGVFYATGLTWFLNGMFSLIRYKHGKWKKIDVISKVKG</sequence>
<keyword evidence="11 13" id="KW-0472">Membrane</keyword>
<feature type="transmembrane region" description="Helical" evidence="13">
    <location>
        <begin position="55"/>
        <end position="78"/>
    </location>
</feature>
<dbReference type="InterPro" id="IPR050222">
    <property type="entry name" value="MATE_MdtK"/>
</dbReference>
<accession>A5Z9L6</accession>
<dbReference type="Pfam" id="PF01554">
    <property type="entry name" value="MatE"/>
    <property type="match status" value="2"/>
</dbReference>
<dbReference type="PIRSF" id="PIRSF006603">
    <property type="entry name" value="DinF"/>
    <property type="match status" value="1"/>
</dbReference>
<evidence type="ECO:0000256" key="11">
    <source>
        <dbReference type="ARBA" id="ARBA00023136"/>
    </source>
</evidence>
<dbReference type="GO" id="GO:0006811">
    <property type="term" value="P:monoatomic ion transport"/>
    <property type="evidence" value="ECO:0007669"/>
    <property type="project" value="UniProtKB-KW"/>
</dbReference>
<dbReference type="GO" id="GO:0005886">
    <property type="term" value="C:plasma membrane"/>
    <property type="evidence" value="ECO:0007669"/>
    <property type="project" value="UniProtKB-SubCell"/>
</dbReference>
<evidence type="ECO:0000256" key="1">
    <source>
        <dbReference type="ARBA" id="ARBA00003408"/>
    </source>
</evidence>
<dbReference type="NCBIfam" id="TIGR00797">
    <property type="entry name" value="matE"/>
    <property type="match status" value="1"/>
</dbReference>
<dbReference type="GO" id="GO:0015297">
    <property type="term" value="F:antiporter activity"/>
    <property type="evidence" value="ECO:0007669"/>
    <property type="project" value="UniProtKB-KW"/>
</dbReference>
<feature type="transmembrane region" description="Helical" evidence="13">
    <location>
        <begin position="90"/>
        <end position="110"/>
    </location>
</feature>